<keyword evidence="7" id="KW-0325">Glycoprotein</keyword>
<dbReference type="FunFam" id="2.40.10.10:FF:000054">
    <property type="entry name" value="Complement C1r subcomponent"/>
    <property type="match status" value="1"/>
</dbReference>
<evidence type="ECO:0000256" key="1">
    <source>
        <dbReference type="ARBA" id="ARBA00004613"/>
    </source>
</evidence>
<dbReference type="PANTHER" id="PTHR24258">
    <property type="entry name" value="SERINE PROTEASE-RELATED"/>
    <property type="match status" value="1"/>
</dbReference>
<dbReference type="InterPro" id="IPR001254">
    <property type="entry name" value="Trypsin_dom"/>
</dbReference>
<comment type="similarity">
    <text evidence="8">Belongs to the peptidase S1 family. CLIP subfamily.</text>
</comment>
<reference evidence="11" key="2">
    <citation type="submission" date="2020-05" db="UniProtKB">
        <authorList>
            <consortium name="EnsemblMetazoa"/>
        </authorList>
    </citation>
    <scope>IDENTIFICATION</scope>
    <source>
        <strain evidence="11">maculatus3</strain>
    </source>
</reference>
<comment type="subcellular location">
    <subcellularLocation>
        <location evidence="1">Secreted</location>
    </subcellularLocation>
</comment>
<dbReference type="GO" id="GO:0004252">
    <property type="term" value="F:serine-type endopeptidase activity"/>
    <property type="evidence" value="ECO:0007669"/>
    <property type="project" value="InterPro"/>
</dbReference>
<accession>A0A182T8A7</accession>
<dbReference type="InterPro" id="IPR001314">
    <property type="entry name" value="Peptidase_S1A"/>
</dbReference>
<keyword evidence="6" id="KW-1015">Disulfide bond</keyword>
<evidence type="ECO:0000256" key="2">
    <source>
        <dbReference type="ARBA" id="ARBA00022525"/>
    </source>
</evidence>
<evidence type="ECO:0000259" key="10">
    <source>
        <dbReference type="PROSITE" id="PS50240"/>
    </source>
</evidence>
<feature type="domain" description="Peptidase S1" evidence="10">
    <location>
        <begin position="111"/>
        <end position="362"/>
    </location>
</feature>
<dbReference type="PANTHER" id="PTHR24258:SF129">
    <property type="entry name" value="LP15124P-RELATED"/>
    <property type="match status" value="1"/>
</dbReference>
<evidence type="ECO:0000256" key="3">
    <source>
        <dbReference type="ARBA" id="ARBA00022588"/>
    </source>
</evidence>
<protein>
    <recommendedName>
        <fullName evidence="10">Peptidase S1 domain-containing protein</fullName>
    </recommendedName>
</protein>
<dbReference type="PRINTS" id="PR00722">
    <property type="entry name" value="CHYMOTRYPSIN"/>
</dbReference>
<dbReference type="FunFam" id="2.40.10.10:FF:000028">
    <property type="entry name" value="Serine protease easter"/>
    <property type="match status" value="1"/>
</dbReference>
<name>A0A182T8A7_9DIPT</name>
<evidence type="ECO:0000256" key="6">
    <source>
        <dbReference type="ARBA" id="ARBA00023157"/>
    </source>
</evidence>
<dbReference type="PROSITE" id="PS50240">
    <property type="entry name" value="TRYPSIN_DOM"/>
    <property type="match status" value="1"/>
</dbReference>
<dbReference type="AlphaFoldDB" id="A0A182T8A7"/>
<feature type="signal peptide" evidence="9">
    <location>
        <begin position="1"/>
        <end position="18"/>
    </location>
</feature>
<dbReference type="GO" id="GO:0005576">
    <property type="term" value="C:extracellular region"/>
    <property type="evidence" value="ECO:0007669"/>
    <property type="project" value="UniProtKB-SubCell"/>
</dbReference>
<keyword evidence="3" id="KW-0399">Innate immunity</keyword>
<dbReference type="SMART" id="SM00020">
    <property type="entry name" value="Tryp_SPc"/>
    <property type="match status" value="1"/>
</dbReference>
<dbReference type="CDD" id="cd00190">
    <property type="entry name" value="Tryp_SPc"/>
    <property type="match status" value="1"/>
</dbReference>
<dbReference type="InterPro" id="IPR009003">
    <property type="entry name" value="Peptidase_S1_PA"/>
</dbReference>
<dbReference type="Pfam" id="PF00089">
    <property type="entry name" value="Trypsin"/>
    <property type="match status" value="1"/>
</dbReference>
<evidence type="ECO:0000256" key="9">
    <source>
        <dbReference type="SAM" id="SignalP"/>
    </source>
</evidence>
<dbReference type="InterPro" id="IPR043504">
    <property type="entry name" value="Peptidase_S1_PA_chymotrypsin"/>
</dbReference>
<evidence type="ECO:0000313" key="11">
    <source>
        <dbReference type="EnsemblMetazoa" id="AMAM021634-PA"/>
    </source>
</evidence>
<sequence>MIRFFIWIAISLLAFSCGQETEDDDLKCPGGFCVSKHLCHNSTYIDDPKLAQNTQLVGLRLGLNIDDLDTCEDYLLMCCQSDPDPATTTEESSTEELIIPPPSTFACGQFNEGGLIYDLKHNDSLAQYAEFPWVVYILTGAKQSTPAGSNFVCGGTLIHPRLVVTTAHNPDGKSNLIARFGEWDISSPNEPFPQQEKRVTEVIKHPDYVFNPIQNDIALLVLEDNVQYQHHIRPICLPQPDDDFVGKRCISNGWGTERGVYASVMKKITLPIIPRTKCTRMLRFAGLGPYYNLREGFLCAGGEANVDTCKGDGGSPLACQTDSGTFVLGGIVSWGVGCGGFNLPGVYVAVNRYVNWINEHILEQSLDAMDMNLKL</sequence>
<dbReference type="GO" id="GO:0006508">
    <property type="term" value="P:proteolysis"/>
    <property type="evidence" value="ECO:0007669"/>
    <property type="project" value="InterPro"/>
</dbReference>
<evidence type="ECO:0000313" key="12">
    <source>
        <dbReference type="Proteomes" id="UP000075901"/>
    </source>
</evidence>
<reference evidence="12" key="1">
    <citation type="submission" date="2013-09" db="EMBL/GenBank/DDBJ databases">
        <title>The Genome Sequence of Anopheles maculatus species B.</title>
        <authorList>
            <consortium name="The Broad Institute Genomics Platform"/>
            <person name="Neafsey D.E."/>
            <person name="Besansky N."/>
            <person name="Howell P."/>
            <person name="Walton C."/>
            <person name="Young S.K."/>
            <person name="Zeng Q."/>
            <person name="Gargeya S."/>
            <person name="Fitzgerald M."/>
            <person name="Haas B."/>
            <person name="Abouelleil A."/>
            <person name="Allen A.W."/>
            <person name="Alvarado L."/>
            <person name="Arachchi H.M."/>
            <person name="Berlin A.M."/>
            <person name="Chapman S.B."/>
            <person name="Gainer-Dewar J."/>
            <person name="Goldberg J."/>
            <person name="Griggs A."/>
            <person name="Gujja S."/>
            <person name="Hansen M."/>
            <person name="Howarth C."/>
            <person name="Imamovic A."/>
            <person name="Ireland A."/>
            <person name="Larimer J."/>
            <person name="McCowan C."/>
            <person name="Murphy C."/>
            <person name="Pearson M."/>
            <person name="Poon T.W."/>
            <person name="Priest M."/>
            <person name="Roberts A."/>
            <person name="Saif S."/>
            <person name="Shea T."/>
            <person name="Sisk P."/>
            <person name="Sykes S."/>
            <person name="Wortman J."/>
            <person name="Nusbaum C."/>
            <person name="Birren B."/>
        </authorList>
    </citation>
    <scope>NUCLEOTIDE SEQUENCE [LARGE SCALE GENOMIC DNA]</scope>
    <source>
        <strain evidence="12">maculatus3</strain>
    </source>
</reference>
<evidence type="ECO:0000256" key="7">
    <source>
        <dbReference type="ARBA" id="ARBA00023180"/>
    </source>
</evidence>
<organism evidence="11 12">
    <name type="scientific">Anopheles maculatus</name>
    <dbReference type="NCBI Taxonomy" id="74869"/>
    <lineage>
        <taxon>Eukaryota</taxon>
        <taxon>Metazoa</taxon>
        <taxon>Ecdysozoa</taxon>
        <taxon>Arthropoda</taxon>
        <taxon>Hexapoda</taxon>
        <taxon>Insecta</taxon>
        <taxon>Pterygota</taxon>
        <taxon>Neoptera</taxon>
        <taxon>Endopterygota</taxon>
        <taxon>Diptera</taxon>
        <taxon>Nematocera</taxon>
        <taxon>Culicoidea</taxon>
        <taxon>Culicidae</taxon>
        <taxon>Anophelinae</taxon>
        <taxon>Anopheles</taxon>
        <taxon>Anopheles maculatus group</taxon>
    </lineage>
</organism>
<dbReference type="Proteomes" id="UP000075901">
    <property type="component" value="Unassembled WGS sequence"/>
</dbReference>
<dbReference type="EnsemblMetazoa" id="AMAM021634-RA">
    <property type="protein sequence ID" value="AMAM021634-PA"/>
    <property type="gene ID" value="AMAM021634"/>
</dbReference>
<dbReference type="VEuPathDB" id="VectorBase:AMAM021634"/>
<keyword evidence="4 9" id="KW-0732">Signal</keyword>
<keyword evidence="2" id="KW-0964">Secreted</keyword>
<feature type="chain" id="PRO_5008136615" description="Peptidase S1 domain-containing protein" evidence="9">
    <location>
        <begin position="19"/>
        <end position="375"/>
    </location>
</feature>
<evidence type="ECO:0000256" key="8">
    <source>
        <dbReference type="ARBA" id="ARBA00024195"/>
    </source>
</evidence>
<proteinExistence type="inferred from homology"/>
<keyword evidence="12" id="KW-1185">Reference proteome</keyword>
<dbReference type="PROSITE" id="PS51257">
    <property type="entry name" value="PROKAR_LIPOPROTEIN"/>
    <property type="match status" value="1"/>
</dbReference>
<dbReference type="Gene3D" id="2.40.10.10">
    <property type="entry name" value="Trypsin-like serine proteases"/>
    <property type="match status" value="2"/>
</dbReference>
<keyword evidence="5" id="KW-0391">Immunity</keyword>
<dbReference type="SUPFAM" id="SSF50494">
    <property type="entry name" value="Trypsin-like serine proteases"/>
    <property type="match status" value="1"/>
</dbReference>
<evidence type="ECO:0000256" key="4">
    <source>
        <dbReference type="ARBA" id="ARBA00022729"/>
    </source>
</evidence>
<evidence type="ECO:0000256" key="5">
    <source>
        <dbReference type="ARBA" id="ARBA00022859"/>
    </source>
</evidence>
<dbReference type="GO" id="GO:0045087">
    <property type="term" value="P:innate immune response"/>
    <property type="evidence" value="ECO:0007669"/>
    <property type="project" value="UniProtKB-KW"/>
</dbReference>